<keyword evidence="2" id="KW-0813">Transport</keyword>
<feature type="transmembrane region" description="Helical" evidence="6">
    <location>
        <begin position="12"/>
        <end position="31"/>
    </location>
</feature>
<dbReference type="Gene3D" id="1.20.1250.20">
    <property type="entry name" value="MFS general substrate transporter like domains"/>
    <property type="match status" value="2"/>
</dbReference>
<feature type="transmembrane region" description="Helical" evidence="6">
    <location>
        <begin position="51"/>
        <end position="73"/>
    </location>
</feature>
<dbReference type="InterPro" id="IPR020846">
    <property type="entry name" value="MFS_dom"/>
</dbReference>
<evidence type="ECO:0000256" key="2">
    <source>
        <dbReference type="ARBA" id="ARBA00022448"/>
    </source>
</evidence>
<organism evidence="8 9">
    <name type="scientific">Ruminococcus turbiniformis</name>
    <dbReference type="NCBI Taxonomy" id="2881258"/>
    <lineage>
        <taxon>Bacteria</taxon>
        <taxon>Bacillati</taxon>
        <taxon>Bacillota</taxon>
        <taxon>Clostridia</taxon>
        <taxon>Eubacteriales</taxon>
        <taxon>Oscillospiraceae</taxon>
        <taxon>Ruminococcus</taxon>
    </lineage>
</organism>
<feature type="domain" description="Major facilitator superfamily (MFS) profile" evidence="7">
    <location>
        <begin position="1"/>
        <end position="402"/>
    </location>
</feature>
<dbReference type="PANTHER" id="PTHR42718">
    <property type="entry name" value="MAJOR FACILITATOR SUPERFAMILY MULTIDRUG TRANSPORTER MFSC"/>
    <property type="match status" value="1"/>
</dbReference>
<keyword evidence="4 6" id="KW-1133">Transmembrane helix</keyword>
<sequence>METKLVNPTKKQWFMLVLCVIAGSIAPFFQYCHGTLTDYIMETYNITYSQVGIVNTAYSWACGIGLFIVGSAVEKKGCKFFTMLGIAIMIVGHALFYFSPSYPILIFARIVSGFGNACIYNAAYTLAVHWFAGTNKMGVATGGMTAADGIGTFCALYLFSILVNNLGIQTGNIAVIIFVAVILIILIMILKDPGVMDMEDSGATVDDTGKYEKALNSNTIAHCIAVTGVLGGLGIANYWGPSMLTDLGMSSSAAGLASTVFSVAGIFASLIFGAISDKMGTRRPSILFGGIGMVAGYLLMIAGNQMGIIWVIVAGFLCTGFCAYVVYPLGFAVLSDTTVSSKIGMANGIIQGVSFIFGMFVFQQIVGVVRDFADSYAIGLIFCAALTFVTNVVLVRVFVRDKDEVAAEMAKNQQSGTKAF</sequence>
<evidence type="ECO:0000256" key="5">
    <source>
        <dbReference type="ARBA" id="ARBA00023136"/>
    </source>
</evidence>
<feature type="transmembrane region" description="Helical" evidence="6">
    <location>
        <begin position="220"/>
        <end position="240"/>
    </location>
</feature>
<feature type="transmembrane region" description="Helical" evidence="6">
    <location>
        <begin position="80"/>
        <end position="98"/>
    </location>
</feature>
<dbReference type="Proteomes" id="UP001198151">
    <property type="component" value="Unassembled WGS sequence"/>
</dbReference>
<keyword evidence="3 6" id="KW-0812">Transmembrane</keyword>
<evidence type="ECO:0000256" key="4">
    <source>
        <dbReference type="ARBA" id="ARBA00022989"/>
    </source>
</evidence>
<evidence type="ECO:0000256" key="6">
    <source>
        <dbReference type="SAM" id="Phobius"/>
    </source>
</evidence>
<feature type="transmembrane region" description="Helical" evidence="6">
    <location>
        <begin position="139"/>
        <end position="159"/>
    </location>
</feature>
<feature type="transmembrane region" description="Helical" evidence="6">
    <location>
        <begin position="285"/>
        <end position="302"/>
    </location>
</feature>
<keyword evidence="5 6" id="KW-0472">Membrane</keyword>
<feature type="transmembrane region" description="Helical" evidence="6">
    <location>
        <begin position="378"/>
        <end position="399"/>
    </location>
</feature>
<name>A0ABS8FWS8_9FIRM</name>
<dbReference type="PROSITE" id="PS50850">
    <property type="entry name" value="MFS"/>
    <property type="match status" value="1"/>
</dbReference>
<feature type="transmembrane region" description="Helical" evidence="6">
    <location>
        <begin position="308"/>
        <end position="334"/>
    </location>
</feature>
<dbReference type="InterPro" id="IPR036259">
    <property type="entry name" value="MFS_trans_sf"/>
</dbReference>
<dbReference type="RefSeq" id="WP_227707622.1">
    <property type="nucleotide sequence ID" value="NZ_JAJEQX010000013.1"/>
</dbReference>
<feature type="transmembrane region" description="Helical" evidence="6">
    <location>
        <begin position="252"/>
        <end position="273"/>
    </location>
</feature>
<proteinExistence type="predicted"/>
<comment type="subcellular location">
    <subcellularLocation>
        <location evidence="1">Cell membrane</location>
        <topology evidence="1">Multi-pass membrane protein</topology>
    </subcellularLocation>
</comment>
<evidence type="ECO:0000313" key="8">
    <source>
        <dbReference type="EMBL" id="MCC2254481.1"/>
    </source>
</evidence>
<feature type="transmembrane region" description="Helical" evidence="6">
    <location>
        <begin position="104"/>
        <end position="127"/>
    </location>
</feature>
<accession>A0ABS8FWS8</accession>
<evidence type="ECO:0000256" key="1">
    <source>
        <dbReference type="ARBA" id="ARBA00004651"/>
    </source>
</evidence>
<dbReference type="PANTHER" id="PTHR42718:SF9">
    <property type="entry name" value="MAJOR FACILITATOR SUPERFAMILY MULTIDRUG TRANSPORTER MFSC"/>
    <property type="match status" value="1"/>
</dbReference>
<dbReference type="InterPro" id="IPR011701">
    <property type="entry name" value="MFS"/>
</dbReference>
<keyword evidence="9" id="KW-1185">Reference proteome</keyword>
<protein>
    <submittedName>
        <fullName evidence="8">MFS transporter</fullName>
    </submittedName>
</protein>
<dbReference type="Pfam" id="PF07690">
    <property type="entry name" value="MFS_1"/>
    <property type="match status" value="2"/>
</dbReference>
<feature type="transmembrane region" description="Helical" evidence="6">
    <location>
        <begin position="171"/>
        <end position="190"/>
    </location>
</feature>
<comment type="caution">
    <text evidence="8">The sequence shown here is derived from an EMBL/GenBank/DDBJ whole genome shotgun (WGS) entry which is preliminary data.</text>
</comment>
<evidence type="ECO:0000256" key="3">
    <source>
        <dbReference type="ARBA" id="ARBA00022692"/>
    </source>
</evidence>
<dbReference type="EMBL" id="JAJEQX010000013">
    <property type="protein sequence ID" value="MCC2254481.1"/>
    <property type="molecule type" value="Genomic_DNA"/>
</dbReference>
<evidence type="ECO:0000313" key="9">
    <source>
        <dbReference type="Proteomes" id="UP001198151"/>
    </source>
</evidence>
<feature type="transmembrane region" description="Helical" evidence="6">
    <location>
        <begin position="346"/>
        <end position="366"/>
    </location>
</feature>
<dbReference type="SUPFAM" id="SSF103473">
    <property type="entry name" value="MFS general substrate transporter"/>
    <property type="match status" value="1"/>
</dbReference>
<gene>
    <name evidence="8" type="ORF">LKD70_08630</name>
</gene>
<reference evidence="8 9" key="1">
    <citation type="submission" date="2021-10" db="EMBL/GenBank/DDBJ databases">
        <title>Anaerobic single-cell dispensing facilitates the cultivation of human gut bacteria.</title>
        <authorList>
            <person name="Afrizal A."/>
        </authorList>
    </citation>
    <scope>NUCLEOTIDE SEQUENCE [LARGE SCALE GENOMIC DNA]</scope>
    <source>
        <strain evidence="8 9">CLA-AA-H200</strain>
    </source>
</reference>
<evidence type="ECO:0000259" key="7">
    <source>
        <dbReference type="PROSITE" id="PS50850"/>
    </source>
</evidence>